<name>A0ABT7PRX2_9BACT</name>
<evidence type="ECO:0000313" key="2">
    <source>
        <dbReference type="Proteomes" id="UP001239462"/>
    </source>
</evidence>
<protein>
    <submittedName>
        <fullName evidence="1">Uncharacterized protein</fullName>
    </submittedName>
</protein>
<keyword evidence="2" id="KW-1185">Reference proteome</keyword>
<accession>A0ABT7PRX2</accession>
<dbReference type="EMBL" id="JASZZN010000034">
    <property type="protein sequence ID" value="MDM4019239.1"/>
    <property type="molecule type" value="Genomic_DNA"/>
</dbReference>
<proteinExistence type="predicted"/>
<gene>
    <name evidence="1" type="ORF">QTN89_27535</name>
</gene>
<reference evidence="1 2" key="1">
    <citation type="submission" date="2023-06" db="EMBL/GenBank/DDBJ databases">
        <title>Roseiconus lacunae JC819 isolated from Gulf of Mannar region, Tamil Nadu.</title>
        <authorList>
            <person name="Pk S."/>
            <person name="Ch S."/>
            <person name="Ch V.R."/>
        </authorList>
    </citation>
    <scope>NUCLEOTIDE SEQUENCE [LARGE SCALE GENOMIC DNA]</scope>
    <source>
        <strain evidence="1 2">JC819</strain>
    </source>
</reference>
<organism evidence="1 2">
    <name type="scientific">Roseiconus lacunae</name>
    <dbReference type="NCBI Taxonomy" id="2605694"/>
    <lineage>
        <taxon>Bacteria</taxon>
        <taxon>Pseudomonadati</taxon>
        <taxon>Planctomycetota</taxon>
        <taxon>Planctomycetia</taxon>
        <taxon>Pirellulales</taxon>
        <taxon>Pirellulaceae</taxon>
        <taxon>Roseiconus</taxon>
    </lineage>
</organism>
<dbReference type="RefSeq" id="WP_289167328.1">
    <property type="nucleotide sequence ID" value="NZ_JASZZN010000034.1"/>
</dbReference>
<sequence>MPEFSDFAHSLRDSFSMELVSAIESAPVPSLGEGTIHKPLLPLLSVGVGDHLIDVAASRQMECMSGLWLVAGDIHRSHSISQDLPSREGSFLHGIMHRREGDYGNSKYWFRKVSQHPTLEQIEIETGGRYCDPYDFIDHCEQAARSGRKEQIQACEEDQWIEWQSLMLWLCG</sequence>
<comment type="caution">
    <text evidence="1">The sequence shown here is derived from an EMBL/GenBank/DDBJ whole genome shotgun (WGS) entry which is preliminary data.</text>
</comment>
<evidence type="ECO:0000313" key="1">
    <source>
        <dbReference type="EMBL" id="MDM4019239.1"/>
    </source>
</evidence>
<dbReference type="Proteomes" id="UP001239462">
    <property type="component" value="Unassembled WGS sequence"/>
</dbReference>